<evidence type="ECO:0000313" key="5">
    <source>
        <dbReference type="Proteomes" id="UP000242427"/>
    </source>
</evidence>
<feature type="region of interest" description="Disordered" evidence="1">
    <location>
        <begin position="330"/>
        <end position="349"/>
    </location>
</feature>
<keyword evidence="2" id="KW-0812">Transmembrane</keyword>
<evidence type="ECO:0000313" key="4">
    <source>
        <dbReference type="EMBL" id="PSJ27839.1"/>
    </source>
</evidence>
<feature type="compositionally biased region" description="Low complexity" evidence="1">
    <location>
        <begin position="232"/>
        <end position="255"/>
    </location>
</feature>
<protein>
    <recommendedName>
        <fullName evidence="3">Phosphatidic acid phosphatase type 2/haloperoxidase domain-containing protein</fullName>
    </recommendedName>
</protein>
<evidence type="ECO:0000256" key="1">
    <source>
        <dbReference type="SAM" id="MobiDB-lite"/>
    </source>
</evidence>
<proteinExistence type="predicted"/>
<evidence type="ECO:0000256" key="2">
    <source>
        <dbReference type="SAM" id="Phobius"/>
    </source>
</evidence>
<feature type="transmembrane region" description="Helical" evidence="2">
    <location>
        <begin position="304"/>
        <end position="326"/>
    </location>
</feature>
<accession>A0A9X7JQK3</accession>
<reference evidence="4 5" key="1">
    <citation type="submission" date="2018-03" db="EMBL/GenBank/DDBJ databases">
        <title>Chitinolytic properties of Streptosporangium nondiastaticum TBG75A20.</title>
        <authorList>
            <person name="Gayathri V."/>
            <person name="Shiburaj S."/>
        </authorList>
    </citation>
    <scope>NUCLEOTIDE SEQUENCE [LARGE SCALE GENOMIC DNA]</scope>
    <source>
        <strain evidence="4 5">TBG75A20</strain>
    </source>
</reference>
<evidence type="ECO:0000259" key="3">
    <source>
        <dbReference type="Pfam" id="PF01569"/>
    </source>
</evidence>
<dbReference type="EMBL" id="PXWG01000034">
    <property type="protein sequence ID" value="PSJ27839.1"/>
    <property type="molecule type" value="Genomic_DNA"/>
</dbReference>
<organism evidence="4 5">
    <name type="scientific">Streptosporangium nondiastaticum</name>
    <dbReference type="NCBI Taxonomy" id="35764"/>
    <lineage>
        <taxon>Bacteria</taxon>
        <taxon>Bacillati</taxon>
        <taxon>Actinomycetota</taxon>
        <taxon>Actinomycetes</taxon>
        <taxon>Streptosporangiales</taxon>
        <taxon>Streptosporangiaceae</taxon>
        <taxon>Streptosporangium</taxon>
    </lineage>
</organism>
<keyword evidence="5" id="KW-1185">Reference proteome</keyword>
<gene>
    <name evidence="4" type="ORF">B7P34_15465</name>
</gene>
<dbReference type="AlphaFoldDB" id="A0A9X7JQK3"/>
<dbReference type="Pfam" id="PF01569">
    <property type="entry name" value="PAP2"/>
    <property type="match status" value="1"/>
</dbReference>
<dbReference type="Gene3D" id="1.20.144.10">
    <property type="entry name" value="Phosphatidic acid phosphatase type 2/haloperoxidase"/>
    <property type="match status" value="1"/>
</dbReference>
<name>A0A9X7JQK3_9ACTN</name>
<feature type="region of interest" description="Disordered" evidence="1">
    <location>
        <begin position="1"/>
        <end position="73"/>
    </location>
</feature>
<feature type="transmembrane region" description="Helical" evidence="2">
    <location>
        <begin position="81"/>
        <end position="99"/>
    </location>
</feature>
<keyword evidence="2" id="KW-1133">Transmembrane helix</keyword>
<feature type="domain" description="Phosphatidic acid phosphatase type 2/haloperoxidase" evidence="3">
    <location>
        <begin position="166"/>
        <end position="326"/>
    </location>
</feature>
<dbReference type="InterPro" id="IPR036938">
    <property type="entry name" value="PAP2/HPO_sf"/>
</dbReference>
<feature type="region of interest" description="Disordered" evidence="1">
    <location>
        <begin position="232"/>
        <end position="272"/>
    </location>
</feature>
<dbReference type="OrthoDB" id="5289372at2"/>
<dbReference type="Proteomes" id="UP000242427">
    <property type="component" value="Unassembled WGS sequence"/>
</dbReference>
<feature type="transmembrane region" description="Helical" evidence="2">
    <location>
        <begin position="160"/>
        <end position="181"/>
    </location>
</feature>
<feature type="transmembrane region" description="Helical" evidence="2">
    <location>
        <begin position="280"/>
        <end position="298"/>
    </location>
</feature>
<comment type="caution">
    <text evidence="4">The sequence shown here is derived from an EMBL/GenBank/DDBJ whole genome shotgun (WGS) entry which is preliminary data.</text>
</comment>
<keyword evidence="2" id="KW-0472">Membrane</keyword>
<feature type="transmembrane region" description="Helical" evidence="2">
    <location>
        <begin position="131"/>
        <end position="151"/>
    </location>
</feature>
<dbReference type="SUPFAM" id="SSF48317">
    <property type="entry name" value="Acid phosphatase/Vanadium-dependent haloperoxidase"/>
    <property type="match status" value="1"/>
</dbReference>
<dbReference type="InterPro" id="IPR000326">
    <property type="entry name" value="PAP2/HPO"/>
</dbReference>
<sequence>MRETPRPQGTADGAEPVRPQCRPGRAFAHTTGALRSGHPHRSDGRPPHTPRGARHPGPHGGLGTSPPVPGPPALRRRLMRGIFPTLCVLLFALITWQVAARGPLRALDEDLGRTVSASSAPGGAAQFLADLGNASVAVPVLIAAMAVSVVLRRRQKLTRLWLPPVWSALTMAAVPAVIVPVKASIGRTGPPAMAASGMHDGFFPSGHTATAAVAYGAALLLLMQPLAATSRARPHASASPPPHAACARSAPHADSCLGSTPPHAHSSRLKSGNRHARTRAWAAVAYVVLNVGVAAGLVRCGYHWPLDVVGAWCLSGVLLWGLAQVLTRPVPGRGSRPPRASTAPAAQDQ</sequence>
<feature type="transmembrane region" description="Helical" evidence="2">
    <location>
        <begin position="201"/>
        <end position="223"/>
    </location>
</feature>